<dbReference type="Proteomes" id="UP000680839">
    <property type="component" value="Chromosome"/>
</dbReference>
<name>A0A975NB95_9BRAD</name>
<sequence>MSKTASIGFVPSNGLFGRLIASIDRLLMTSARASIRNGDLPYFGL</sequence>
<evidence type="ECO:0000313" key="2">
    <source>
        <dbReference type="Proteomes" id="UP000680839"/>
    </source>
</evidence>
<proteinExistence type="predicted"/>
<protein>
    <submittedName>
        <fullName evidence="1">Uncharacterized protein</fullName>
    </submittedName>
</protein>
<gene>
    <name evidence="1" type="ORF">KMZ29_18100</name>
</gene>
<reference evidence="1" key="1">
    <citation type="submission" date="2021-06" db="EMBL/GenBank/DDBJ databases">
        <title>Bradyrhizobium sp. S2-20-1 Genome sequencing.</title>
        <authorList>
            <person name="Jin L."/>
        </authorList>
    </citation>
    <scope>NUCLEOTIDE SEQUENCE</scope>
    <source>
        <strain evidence="1">S2-20-1</strain>
    </source>
</reference>
<dbReference type="AlphaFoldDB" id="A0A975NB95"/>
<dbReference type="EMBL" id="CP076134">
    <property type="protein sequence ID" value="QWG11630.1"/>
    <property type="molecule type" value="Genomic_DNA"/>
</dbReference>
<dbReference type="RefSeq" id="WP_215620498.1">
    <property type="nucleotide sequence ID" value="NZ_CP076134.1"/>
</dbReference>
<accession>A0A975NB95</accession>
<evidence type="ECO:0000313" key="1">
    <source>
        <dbReference type="EMBL" id="QWG11630.1"/>
    </source>
</evidence>
<organism evidence="1 2">
    <name type="scientific">Bradyrhizobium sediminis</name>
    <dbReference type="NCBI Taxonomy" id="2840469"/>
    <lineage>
        <taxon>Bacteria</taxon>
        <taxon>Pseudomonadati</taxon>
        <taxon>Pseudomonadota</taxon>
        <taxon>Alphaproteobacteria</taxon>
        <taxon>Hyphomicrobiales</taxon>
        <taxon>Nitrobacteraceae</taxon>
        <taxon>Bradyrhizobium</taxon>
    </lineage>
</organism>